<dbReference type="GO" id="GO:0016616">
    <property type="term" value="F:oxidoreductase activity, acting on the CH-OH group of donors, NAD or NADP as acceptor"/>
    <property type="evidence" value="ECO:0007669"/>
    <property type="project" value="TreeGrafter"/>
</dbReference>
<dbReference type="InterPro" id="IPR050425">
    <property type="entry name" value="NAD(P)_dehydrat-like"/>
</dbReference>
<sequence length="427" mass="48714">MMKYFKSMSPRIFLTSLPGASEKLEIFNADLNNPESFAAAIEGCIGVFHVATPVDFENKEAEKIVTKRSIDGAMGILNACLDSKTVKKVVYTSSSSAVIANGKDFDQMDEKNAVLEFSEKHGLEVVTLIPSFVVGPFICPKPPCSVLSVLHMVLGERTESSSRLDLVHVDDVARAHIFLFEHSESKGRYNCSSNVTTVEGVFELLAIKYPEIQIPNKGSQFKMKSSKLPRLSSKKLLDSGFEFRYVVVCTISMYQIMFLDMFYFDPSSSLLVPKFFHMSFTLPKANSKCCNFKMLWQSMRRTFWLPPKSTKSITKTEINVQCLTRRSRKRRSIHHRLHRRLPCRHHNGSREQRGGGNSDQMIYRWTTRHLNSVLRFKDSEEISQVMYYVKSLKSNVDSYVITKTPTEMAVVEFSENHGMKVVTLIYR</sequence>
<keyword evidence="1" id="KW-0521">NADP</keyword>
<feature type="domain" description="NAD-dependent epimerase/dehydratase" evidence="3">
    <location>
        <begin position="21"/>
        <end position="191"/>
    </location>
</feature>
<dbReference type="AlphaFoldDB" id="A0AA87ZVQ3"/>
<dbReference type="Pfam" id="PF01370">
    <property type="entry name" value="Epimerase"/>
    <property type="match status" value="1"/>
</dbReference>
<evidence type="ECO:0000256" key="1">
    <source>
        <dbReference type="ARBA" id="ARBA00022857"/>
    </source>
</evidence>
<dbReference type="InterPro" id="IPR036291">
    <property type="entry name" value="NAD(P)-bd_dom_sf"/>
</dbReference>
<dbReference type="SUPFAM" id="SSF51735">
    <property type="entry name" value="NAD(P)-binding Rossmann-fold domains"/>
    <property type="match status" value="1"/>
</dbReference>
<comment type="caution">
    <text evidence="4">The sequence shown here is derived from an EMBL/GenBank/DDBJ whole genome shotgun (WGS) entry which is preliminary data.</text>
</comment>
<dbReference type="Gene3D" id="3.40.50.720">
    <property type="entry name" value="NAD(P)-binding Rossmann-like Domain"/>
    <property type="match status" value="2"/>
</dbReference>
<dbReference type="EMBL" id="BTGU01000015">
    <property type="protein sequence ID" value="GMN43083.1"/>
    <property type="molecule type" value="Genomic_DNA"/>
</dbReference>
<name>A0AA87ZVQ3_FICCA</name>
<gene>
    <name evidence="4" type="ORF">TIFTF001_012300</name>
</gene>
<evidence type="ECO:0000313" key="5">
    <source>
        <dbReference type="Proteomes" id="UP001187192"/>
    </source>
</evidence>
<dbReference type="InterPro" id="IPR001509">
    <property type="entry name" value="Epimerase_deHydtase"/>
</dbReference>
<dbReference type="PANTHER" id="PTHR10366">
    <property type="entry name" value="NAD DEPENDENT EPIMERASE/DEHYDRATASE"/>
    <property type="match status" value="1"/>
</dbReference>
<proteinExistence type="predicted"/>
<keyword evidence="5" id="KW-1185">Reference proteome</keyword>
<evidence type="ECO:0000259" key="3">
    <source>
        <dbReference type="Pfam" id="PF01370"/>
    </source>
</evidence>
<evidence type="ECO:0000256" key="2">
    <source>
        <dbReference type="ARBA" id="ARBA00023002"/>
    </source>
</evidence>
<dbReference type="Proteomes" id="UP001187192">
    <property type="component" value="Unassembled WGS sequence"/>
</dbReference>
<accession>A0AA87ZVQ3</accession>
<dbReference type="PANTHER" id="PTHR10366:SF563">
    <property type="entry name" value="CINNAMOYL-COA REDUCTASE 16"/>
    <property type="match status" value="1"/>
</dbReference>
<evidence type="ECO:0000313" key="4">
    <source>
        <dbReference type="EMBL" id="GMN43083.1"/>
    </source>
</evidence>
<protein>
    <recommendedName>
        <fullName evidence="3">NAD-dependent epimerase/dehydratase domain-containing protein</fullName>
    </recommendedName>
</protein>
<organism evidence="4 5">
    <name type="scientific">Ficus carica</name>
    <name type="common">Common fig</name>
    <dbReference type="NCBI Taxonomy" id="3494"/>
    <lineage>
        <taxon>Eukaryota</taxon>
        <taxon>Viridiplantae</taxon>
        <taxon>Streptophyta</taxon>
        <taxon>Embryophyta</taxon>
        <taxon>Tracheophyta</taxon>
        <taxon>Spermatophyta</taxon>
        <taxon>Magnoliopsida</taxon>
        <taxon>eudicotyledons</taxon>
        <taxon>Gunneridae</taxon>
        <taxon>Pentapetalae</taxon>
        <taxon>rosids</taxon>
        <taxon>fabids</taxon>
        <taxon>Rosales</taxon>
        <taxon>Moraceae</taxon>
        <taxon>Ficeae</taxon>
        <taxon>Ficus</taxon>
    </lineage>
</organism>
<keyword evidence="2" id="KW-0560">Oxidoreductase</keyword>
<reference evidence="4" key="1">
    <citation type="submission" date="2023-07" db="EMBL/GenBank/DDBJ databases">
        <title>draft genome sequence of fig (Ficus carica).</title>
        <authorList>
            <person name="Takahashi T."/>
            <person name="Nishimura K."/>
        </authorList>
    </citation>
    <scope>NUCLEOTIDE SEQUENCE</scope>
</reference>